<feature type="transmembrane region" description="Helical" evidence="5">
    <location>
        <begin position="151"/>
        <end position="170"/>
    </location>
</feature>
<keyword evidence="4 5" id="KW-0472">Membrane</keyword>
<evidence type="ECO:0000256" key="3">
    <source>
        <dbReference type="ARBA" id="ARBA00022989"/>
    </source>
</evidence>
<feature type="transmembrane region" description="Helical" evidence="5">
    <location>
        <begin position="79"/>
        <end position="109"/>
    </location>
</feature>
<dbReference type="Proteomes" id="UP000438182">
    <property type="component" value="Unassembled WGS sequence"/>
</dbReference>
<dbReference type="Pfam" id="PF07681">
    <property type="entry name" value="DoxX"/>
    <property type="match status" value="1"/>
</dbReference>
<evidence type="ECO:0000313" key="7">
    <source>
        <dbReference type="Proteomes" id="UP000438182"/>
    </source>
</evidence>
<organism evidence="6 7">
    <name type="scientific">Agromyces seonyuensis</name>
    <dbReference type="NCBI Taxonomy" id="2662446"/>
    <lineage>
        <taxon>Bacteria</taxon>
        <taxon>Bacillati</taxon>
        <taxon>Actinomycetota</taxon>
        <taxon>Actinomycetes</taxon>
        <taxon>Micrococcales</taxon>
        <taxon>Microbacteriaceae</taxon>
        <taxon>Agromyces</taxon>
    </lineage>
</organism>
<protein>
    <submittedName>
        <fullName evidence="6">DoxX family membrane protein</fullName>
    </submittedName>
</protein>
<name>A0A6I4NVB4_9MICO</name>
<keyword evidence="7" id="KW-1185">Reference proteome</keyword>
<proteinExistence type="predicted"/>
<evidence type="ECO:0000256" key="1">
    <source>
        <dbReference type="ARBA" id="ARBA00004141"/>
    </source>
</evidence>
<dbReference type="InterPro" id="IPR032808">
    <property type="entry name" value="DoxX"/>
</dbReference>
<comment type="caution">
    <text evidence="6">The sequence shown here is derived from an EMBL/GenBank/DDBJ whole genome shotgun (WGS) entry which is preliminary data.</text>
</comment>
<sequence length="176" mass="18140">MSTSIAPTPGIQPVGHRPVPVVVAGILDRGARAEAALKAFLERWSIAALRVSLGAVFVAFGVLKFFPGVSPMDELVQSTWAALSFGLVTGYAALVVTAVMETAAGLLLISGKFARAGLVVLALCFVGILSPVVLFPAELVTETGPSLTGQYIAKNVVLIAAALVIASKALRGRTAR</sequence>
<reference evidence="6 7" key="1">
    <citation type="submission" date="2019-12" db="EMBL/GenBank/DDBJ databases">
        <authorList>
            <person name="Kim Y.S."/>
        </authorList>
    </citation>
    <scope>NUCLEOTIDE SEQUENCE [LARGE SCALE GENOMIC DNA]</scope>
    <source>
        <strain evidence="6 7">MMS17-SY077</strain>
    </source>
</reference>
<feature type="transmembrane region" description="Helical" evidence="5">
    <location>
        <begin position="116"/>
        <end position="139"/>
    </location>
</feature>
<comment type="subcellular location">
    <subcellularLocation>
        <location evidence="1">Membrane</location>
        <topology evidence="1">Multi-pass membrane protein</topology>
    </subcellularLocation>
</comment>
<feature type="transmembrane region" description="Helical" evidence="5">
    <location>
        <begin position="47"/>
        <end position="67"/>
    </location>
</feature>
<evidence type="ECO:0000256" key="2">
    <source>
        <dbReference type="ARBA" id="ARBA00022692"/>
    </source>
</evidence>
<keyword evidence="2 5" id="KW-0812">Transmembrane</keyword>
<dbReference type="AlphaFoldDB" id="A0A6I4NVB4"/>
<evidence type="ECO:0000313" key="6">
    <source>
        <dbReference type="EMBL" id="MWB97022.1"/>
    </source>
</evidence>
<gene>
    <name evidence="6" type="ORF">GB864_00395</name>
</gene>
<evidence type="ECO:0000256" key="4">
    <source>
        <dbReference type="ARBA" id="ARBA00023136"/>
    </source>
</evidence>
<dbReference type="RefSeq" id="WP_160422295.1">
    <property type="nucleotide sequence ID" value="NZ_WSTA01000001.1"/>
</dbReference>
<accession>A0A6I4NVB4</accession>
<dbReference type="GO" id="GO:0016020">
    <property type="term" value="C:membrane"/>
    <property type="evidence" value="ECO:0007669"/>
    <property type="project" value="UniProtKB-SubCell"/>
</dbReference>
<evidence type="ECO:0000256" key="5">
    <source>
        <dbReference type="SAM" id="Phobius"/>
    </source>
</evidence>
<keyword evidence="3 5" id="KW-1133">Transmembrane helix</keyword>
<dbReference type="EMBL" id="WSTA01000001">
    <property type="protein sequence ID" value="MWB97022.1"/>
    <property type="molecule type" value="Genomic_DNA"/>
</dbReference>